<accession>A0A8S3V864</accession>
<name>A0A8S3V864_MYTED</name>
<dbReference type="AlphaFoldDB" id="A0A8S3V864"/>
<reference evidence="1" key="1">
    <citation type="submission" date="2021-03" db="EMBL/GenBank/DDBJ databases">
        <authorList>
            <person name="Bekaert M."/>
        </authorList>
    </citation>
    <scope>NUCLEOTIDE SEQUENCE</scope>
</reference>
<organism evidence="1 2">
    <name type="scientific">Mytilus edulis</name>
    <name type="common">Blue mussel</name>
    <dbReference type="NCBI Taxonomy" id="6550"/>
    <lineage>
        <taxon>Eukaryota</taxon>
        <taxon>Metazoa</taxon>
        <taxon>Spiralia</taxon>
        <taxon>Lophotrochozoa</taxon>
        <taxon>Mollusca</taxon>
        <taxon>Bivalvia</taxon>
        <taxon>Autobranchia</taxon>
        <taxon>Pteriomorphia</taxon>
        <taxon>Mytilida</taxon>
        <taxon>Mytiloidea</taxon>
        <taxon>Mytilidae</taxon>
        <taxon>Mytilinae</taxon>
        <taxon>Mytilus</taxon>
    </lineage>
</organism>
<protein>
    <submittedName>
        <fullName evidence="1">Uncharacterized protein</fullName>
    </submittedName>
</protein>
<keyword evidence="2" id="KW-1185">Reference proteome</keyword>
<evidence type="ECO:0000313" key="1">
    <source>
        <dbReference type="EMBL" id="CAG2253835.1"/>
    </source>
</evidence>
<proteinExistence type="predicted"/>
<dbReference type="PANTHER" id="PTHR46601">
    <property type="entry name" value="ULP_PROTEASE DOMAIN-CONTAINING PROTEIN"/>
    <property type="match status" value="1"/>
</dbReference>
<dbReference type="PANTHER" id="PTHR46601:SF1">
    <property type="entry name" value="ADF-H DOMAIN-CONTAINING PROTEIN"/>
    <property type="match status" value="1"/>
</dbReference>
<dbReference type="EMBL" id="CAJPWZ010003172">
    <property type="protein sequence ID" value="CAG2253835.1"/>
    <property type="molecule type" value="Genomic_DNA"/>
</dbReference>
<comment type="caution">
    <text evidence="1">The sequence shown here is derived from an EMBL/GenBank/DDBJ whole genome shotgun (WGS) entry which is preliminary data.</text>
</comment>
<dbReference type="Proteomes" id="UP000683360">
    <property type="component" value="Unassembled WGS sequence"/>
</dbReference>
<gene>
    <name evidence="1" type="ORF">MEDL_65346</name>
</gene>
<sequence length="217" mass="25563">MWSSYGRKFYHEDQNTNNLAESYLDELARTGRLKNKRQAKEAKGRAEEISKSVYGKMVVWSSEWKCTRPSETTPNHDFRHGKGPCDREIGTVKKSVVLDIKSRRAKVSDAKTFYEYCRKELNKPKEPLEHVHFKRTCIYIPFGERNRNRADRWGIKKVITHRERSCFCMPCITLDGICENEKIVGKWIVSTLEKRARRRRPNDYAEEIDEQVDDGDQ</sequence>
<evidence type="ECO:0000313" key="2">
    <source>
        <dbReference type="Proteomes" id="UP000683360"/>
    </source>
</evidence>
<dbReference type="OrthoDB" id="6162977at2759"/>